<protein>
    <submittedName>
        <fullName evidence="1">ATP-binding cassette domain-containing protein</fullName>
    </submittedName>
</protein>
<dbReference type="EMBL" id="CP042469">
    <property type="protein sequence ID" value="QOX65617.1"/>
    <property type="molecule type" value="Genomic_DNA"/>
</dbReference>
<evidence type="ECO:0000313" key="1">
    <source>
        <dbReference type="EMBL" id="QOX65617.1"/>
    </source>
</evidence>
<organism evidence="1 2">
    <name type="scientific">Anoxybacterium hadale</name>
    <dbReference type="NCBI Taxonomy" id="3408580"/>
    <lineage>
        <taxon>Bacteria</taxon>
        <taxon>Bacillati</taxon>
        <taxon>Bacillota</taxon>
        <taxon>Clostridia</taxon>
        <taxon>Peptostreptococcales</taxon>
        <taxon>Anaerovoracaceae</taxon>
        <taxon>Anoxybacterium</taxon>
    </lineage>
</organism>
<keyword evidence="1" id="KW-0547">Nucleotide-binding</keyword>
<name>A0ACD1AGS1_9FIRM</name>
<sequence>MSSQLSITHLTKSFETGTANQKIALDNFSLEVETGEFITILGSNGAGKSTLFNAILGKFLPDSGRIILDGENITYWKDYKRAEKIGCLFQNPLRGTAPNMTIEENLALAYTRNASRSFFAVSRKDSDYFRELLATLDLGLENRMKTKMGLLSGGQRQAASLLMATIAKPKLLLLDEHTAALDPVTSMKVLEITGQIIAQNRLTALMITHDMNQALTFGTRTIMMDRGTLVLDIHGPERAEMTPRKLVDLYTDQSGQMLSDRTMLSL</sequence>
<proteinExistence type="predicted"/>
<accession>A0ACD1AGS1</accession>
<keyword evidence="2" id="KW-1185">Reference proteome</keyword>
<evidence type="ECO:0000313" key="2">
    <source>
        <dbReference type="Proteomes" id="UP000594014"/>
    </source>
</evidence>
<keyword evidence="1" id="KW-0067">ATP-binding</keyword>
<reference evidence="1" key="1">
    <citation type="submission" date="2019-08" db="EMBL/GenBank/DDBJ databases">
        <title>Genome sequence of Clostridiales bacterium MT110.</title>
        <authorList>
            <person name="Cao J."/>
        </authorList>
    </citation>
    <scope>NUCLEOTIDE SEQUENCE</scope>
    <source>
        <strain evidence="1">MT110</strain>
    </source>
</reference>
<gene>
    <name evidence="1" type="ORF">FRZ06_20825</name>
</gene>
<dbReference type="Proteomes" id="UP000594014">
    <property type="component" value="Chromosome"/>
</dbReference>